<evidence type="ECO:0000256" key="4">
    <source>
        <dbReference type="ARBA" id="ARBA00022692"/>
    </source>
</evidence>
<dbReference type="GO" id="GO:0008961">
    <property type="term" value="F:phosphatidylglycerol-prolipoprotein diacylglyceryl transferase activity"/>
    <property type="evidence" value="ECO:0007669"/>
    <property type="project" value="UniProtKB-UniRule"/>
</dbReference>
<feature type="transmembrane region" description="Helical" evidence="7">
    <location>
        <begin position="182"/>
        <end position="199"/>
    </location>
</feature>
<evidence type="ECO:0000256" key="5">
    <source>
        <dbReference type="ARBA" id="ARBA00022989"/>
    </source>
</evidence>
<evidence type="ECO:0000256" key="2">
    <source>
        <dbReference type="ARBA" id="ARBA00022475"/>
    </source>
</evidence>
<evidence type="ECO:0000256" key="6">
    <source>
        <dbReference type="ARBA" id="ARBA00023136"/>
    </source>
</evidence>
<sequence>MEQILLAIDPVAITLGPLTVRWYGILIALGIMLAYFVGQREAIKRGLPENFLADLLIWAIPIAIVSARIYYVAMKWEYYGANPGKIIQIWNGGIAIHGALIGAVITAYIFSKKRGVSFLKVADIAAPSILIGQIVGRWGNFMNQEAYGGPVSREFLEGLMIPNWIIEQMYIQELETYVHPTFLYESLWNVVGLIILLALRKVNLQRGEIFFSYMIWYSIGRFFIEGMRTDSLYLIGELRSAQVVSILSIVIALAAIIYRRMKVRPVVRYLDVEKKEKKKGKQK</sequence>
<protein>
    <recommendedName>
        <fullName evidence="7">Phosphatidylglycerol--prolipoprotein diacylglyceryl transferase</fullName>
        <ecNumber evidence="7">2.5.1.145</ecNumber>
    </recommendedName>
</protein>
<evidence type="ECO:0000256" key="7">
    <source>
        <dbReference type="HAMAP-Rule" id="MF_01147"/>
    </source>
</evidence>
<dbReference type="Proteomes" id="UP000287910">
    <property type="component" value="Unassembled WGS sequence"/>
</dbReference>
<dbReference type="AlphaFoldDB" id="A0A432L7K8"/>
<evidence type="ECO:0000256" key="1">
    <source>
        <dbReference type="ARBA" id="ARBA00007150"/>
    </source>
</evidence>
<reference evidence="8 9" key="1">
    <citation type="submission" date="2018-12" db="EMBL/GenBank/DDBJ databases">
        <title>Lysinibacillus antri sp. nov., isolated from a cave soil.</title>
        <authorList>
            <person name="Narsing Rao M.P."/>
            <person name="Zhang H."/>
            <person name="Dong Z.-Y."/>
            <person name="Niu X.-K."/>
            <person name="Zhang K."/>
            <person name="Fang B.-Z."/>
            <person name="Kang Y.-Q."/>
            <person name="Xiao M."/>
            <person name="Li W.-J."/>
        </authorList>
    </citation>
    <scope>NUCLEOTIDE SEQUENCE [LARGE SCALE GENOMIC DNA]</scope>
    <source>
        <strain evidence="8 9">SYSU K30002</strain>
    </source>
</reference>
<keyword evidence="8" id="KW-0328">Glycosyltransferase</keyword>
<keyword evidence="6 7" id="KW-0472">Membrane</keyword>
<dbReference type="PANTHER" id="PTHR30589">
    <property type="entry name" value="PROLIPOPROTEIN DIACYLGLYCERYL TRANSFERASE"/>
    <property type="match status" value="1"/>
</dbReference>
<dbReference type="EC" id="2.5.1.145" evidence="7"/>
<comment type="similarity">
    <text evidence="1 7">Belongs to the Lgt family.</text>
</comment>
<comment type="catalytic activity">
    <reaction evidence="7">
        <text>L-cysteinyl-[prolipoprotein] + a 1,2-diacyl-sn-glycero-3-phospho-(1'-sn-glycerol) = an S-1,2-diacyl-sn-glyceryl-L-cysteinyl-[prolipoprotein] + sn-glycerol 1-phosphate + H(+)</text>
        <dbReference type="Rhea" id="RHEA:56712"/>
        <dbReference type="Rhea" id="RHEA-COMP:14679"/>
        <dbReference type="Rhea" id="RHEA-COMP:14680"/>
        <dbReference type="ChEBI" id="CHEBI:15378"/>
        <dbReference type="ChEBI" id="CHEBI:29950"/>
        <dbReference type="ChEBI" id="CHEBI:57685"/>
        <dbReference type="ChEBI" id="CHEBI:64716"/>
        <dbReference type="ChEBI" id="CHEBI:140658"/>
        <dbReference type="EC" id="2.5.1.145"/>
    </reaction>
</comment>
<dbReference type="GO" id="GO:0005886">
    <property type="term" value="C:plasma membrane"/>
    <property type="evidence" value="ECO:0007669"/>
    <property type="project" value="UniProtKB-SubCell"/>
</dbReference>
<evidence type="ECO:0000313" key="9">
    <source>
        <dbReference type="Proteomes" id="UP000287910"/>
    </source>
</evidence>
<dbReference type="Pfam" id="PF01790">
    <property type="entry name" value="LGT"/>
    <property type="match status" value="1"/>
</dbReference>
<keyword evidence="9" id="KW-1185">Reference proteome</keyword>
<dbReference type="InterPro" id="IPR001640">
    <property type="entry name" value="Lgt"/>
</dbReference>
<gene>
    <name evidence="7" type="primary">lgt</name>
    <name evidence="8" type="ORF">EK386_18225</name>
</gene>
<keyword evidence="8" id="KW-0449">Lipoprotein</keyword>
<feature type="transmembrane region" description="Helical" evidence="7">
    <location>
        <begin position="20"/>
        <end position="38"/>
    </location>
</feature>
<comment type="caution">
    <text evidence="8">The sequence shown here is derived from an EMBL/GenBank/DDBJ whole genome shotgun (WGS) entry which is preliminary data.</text>
</comment>
<name>A0A432L7K8_9BACI</name>
<accession>A0A432L7K8</accession>
<feature type="transmembrane region" description="Helical" evidence="7">
    <location>
        <begin position="211"/>
        <end position="228"/>
    </location>
</feature>
<dbReference type="HAMAP" id="MF_01147">
    <property type="entry name" value="Lgt"/>
    <property type="match status" value="1"/>
</dbReference>
<dbReference type="UniPathway" id="UPA00664"/>
<evidence type="ECO:0000313" key="8">
    <source>
        <dbReference type="EMBL" id="RUL47398.1"/>
    </source>
</evidence>
<keyword evidence="2 7" id="KW-1003">Cell membrane</keyword>
<dbReference type="EMBL" id="RYYR01000039">
    <property type="protein sequence ID" value="RUL47398.1"/>
    <property type="molecule type" value="Genomic_DNA"/>
</dbReference>
<evidence type="ECO:0000256" key="3">
    <source>
        <dbReference type="ARBA" id="ARBA00022679"/>
    </source>
</evidence>
<comment type="subcellular location">
    <subcellularLocation>
        <location evidence="7">Cell membrane</location>
        <topology evidence="7">Multi-pass membrane protein</topology>
    </subcellularLocation>
</comment>
<comment type="pathway">
    <text evidence="7">Protein modification; lipoprotein biosynthesis (diacylglyceryl transfer).</text>
</comment>
<feature type="transmembrane region" description="Helical" evidence="7">
    <location>
        <begin position="50"/>
        <end position="69"/>
    </location>
</feature>
<dbReference type="RefSeq" id="WP_126660610.1">
    <property type="nucleotide sequence ID" value="NZ_RYYR01000039.1"/>
</dbReference>
<feature type="transmembrane region" description="Helical" evidence="7">
    <location>
        <begin position="240"/>
        <end position="258"/>
    </location>
</feature>
<keyword evidence="3 7" id="KW-0808">Transferase</keyword>
<dbReference type="NCBIfam" id="TIGR00544">
    <property type="entry name" value="lgt"/>
    <property type="match status" value="1"/>
</dbReference>
<comment type="function">
    <text evidence="7">Catalyzes the transfer of the diacylglyceryl group from phosphatidylglycerol to the sulfhydryl group of the N-terminal cysteine of a prolipoprotein, the first step in the formation of mature lipoproteins.</text>
</comment>
<dbReference type="PANTHER" id="PTHR30589:SF0">
    <property type="entry name" value="PHOSPHATIDYLGLYCEROL--PROLIPOPROTEIN DIACYLGLYCERYL TRANSFERASE"/>
    <property type="match status" value="1"/>
</dbReference>
<feature type="transmembrane region" description="Helical" evidence="7">
    <location>
        <begin position="89"/>
        <end position="110"/>
    </location>
</feature>
<dbReference type="PROSITE" id="PS01311">
    <property type="entry name" value="LGT"/>
    <property type="match status" value="1"/>
</dbReference>
<dbReference type="GO" id="GO:0042158">
    <property type="term" value="P:lipoprotein biosynthetic process"/>
    <property type="evidence" value="ECO:0007669"/>
    <property type="project" value="UniProtKB-UniRule"/>
</dbReference>
<feature type="transmembrane region" description="Helical" evidence="7">
    <location>
        <begin position="117"/>
        <end position="135"/>
    </location>
</feature>
<proteinExistence type="inferred from homology"/>
<keyword evidence="4 7" id="KW-0812">Transmembrane</keyword>
<organism evidence="8 9">
    <name type="scientific">Lysinibacillus antri</name>
    <dbReference type="NCBI Taxonomy" id="2498145"/>
    <lineage>
        <taxon>Bacteria</taxon>
        <taxon>Bacillati</taxon>
        <taxon>Bacillota</taxon>
        <taxon>Bacilli</taxon>
        <taxon>Bacillales</taxon>
        <taxon>Bacillaceae</taxon>
        <taxon>Lysinibacillus</taxon>
    </lineage>
</organism>
<feature type="binding site" evidence="7">
    <location>
        <position position="137"/>
    </location>
    <ligand>
        <name>a 1,2-diacyl-sn-glycero-3-phospho-(1'-sn-glycerol)</name>
        <dbReference type="ChEBI" id="CHEBI:64716"/>
    </ligand>
</feature>
<keyword evidence="5 7" id="KW-1133">Transmembrane helix</keyword>